<dbReference type="InterPro" id="IPR007069">
    <property type="entry name" value="Transposase_32"/>
</dbReference>
<dbReference type="GO" id="GO:0004803">
    <property type="term" value="F:transposase activity"/>
    <property type="evidence" value="ECO:0007669"/>
    <property type="project" value="InterPro"/>
</dbReference>
<dbReference type="GO" id="GO:0003677">
    <property type="term" value="F:DNA binding"/>
    <property type="evidence" value="ECO:0007669"/>
    <property type="project" value="InterPro"/>
</dbReference>
<organism evidence="3 4">
    <name type="scientific">Novipirellula aureliae</name>
    <dbReference type="NCBI Taxonomy" id="2527966"/>
    <lineage>
        <taxon>Bacteria</taxon>
        <taxon>Pseudomonadati</taxon>
        <taxon>Planctomycetota</taxon>
        <taxon>Planctomycetia</taxon>
        <taxon>Pirellulales</taxon>
        <taxon>Pirellulaceae</taxon>
        <taxon>Novipirellula</taxon>
    </lineage>
</organism>
<evidence type="ECO:0000259" key="1">
    <source>
        <dbReference type="Pfam" id="PF04986"/>
    </source>
</evidence>
<sequence length="447" mass="51016">MQSTLAKLSLCRTRALGGKQYQCDGCGDESEVYHSCGDRNCPQCSGRKRYDFAARAEQLILDKVTYYQVVFTLPSNLSELALANREPIADLLFASAWKSLRKTIRGQQDYDPASMMVLHTWNQRLDSHWHVHALVPGAGPSLSSDDWKEAEAPPETANSDGYYLVKAEALRESFRKFAIAHLKRLYKKGELKLSGKFAPLQDPQVFKEFCDKLESVDWVSFIQPPPTKSSSAEQVVRYLTRYLTGGPISDSRITAADSKQVTFLAREGVRTGGEREQVPVTLQTTEFIRRWCLHIQPEQLTKTRYFGGWSNNKRTKYLDRCRRSLEAIGVTHHRESEDGSIGERCEEESTIPCSKCDHPSLRLIGEIPKPSWDKLLNHLHDDCPDWYAESDYKELCEYLDREYGIGYEDWYAECAVESAMKRPPVPPAEQLYFAGMCPNTDFMLESF</sequence>
<dbReference type="Pfam" id="PF14319">
    <property type="entry name" value="Zn_Tnp_IS91"/>
    <property type="match status" value="1"/>
</dbReference>
<dbReference type="PANTHER" id="PTHR37023:SF1">
    <property type="entry name" value="ISSOD25 TRANSPOSASE TNPA_ISSOD25"/>
    <property type="match status" value="1"/>
</dbReference>
<name>A0A5C6DVB1_9BACT</name>
<dbReference type="Pfam" id="PF04986">
    <property type="entry name" value="Y2_Tnp"/>
    <property type="match status" value="1"/>
</dbReference>
<accession>A0A5C6DVB1</accession>
<dbReference type="InterPro" id="IPR026889">
    <property type="entry name" value="Zn_Tnp"/>
</dbReference>
<feature type="domain" description="Transposase zinc-binding" evidence="2">
    <location>
        <begin position="3"/>
        <end position="73"/>
    </location>
</feature>
<protein>
    <submittedName>
        <fullName evidence="3">Putative transposase</fullName>
    </submittedName>
</protein>
<feature type="domain" description="Transposase IS801/IS1294" evidence="1">
    <location>
        <begin position="115"/>
        <end position="314"/>
    </location>
</feature>
<dbReference type="AlphaFoldDB" id="A0A5C6DVB1"/>
<keyword evidence="4" id="KW-1185">Reference proteome</keyword>
<evidence type="ECO:0000313" key="4">
    <source>
        <dbReference type="Proteomes" id="UP000315471"/>
    </source>
</evidence>
<dbReference type="Proteomes" id="UP000315471">
    <property type="component" value="Unassembled WGS sequence"/>
</dbReference>
<dbReference type="EMBL" id="SJPY01000005">
    <property type="protein sequence ID" value="TWU40275.1"/>
    <property type="molecule type" value="Genomic_DNA"/>
</dbReference>
<gene>
    <name evidence="3" type="ORF">Q31b_36220</name>
</gene>
<proteinExistence type="predicted"/>
<evidence type="ECO:0000313" key="3">
    <source>
        <dbReference type="EMBL" id="TWU40275.1"/>
    </source>
</evidence>
<comment type="caution">
    <text evidence="3">The sequence shown here is derived from an EMBL/GenBank/DDBJ whole genome shotgun (WGS) entry which is preliminary data.</text>
</comment>
<reference evidence="3 4" key="1">
    <citation type="submission" date="2019-02" db="EMBL/GenBank/DDBJ databases">
        <title>Deep-cultivation of Planctomycetes and their phenomic and genomic characterization uncovers novel biology.</title>
        <authorList>
            <person name="Wiegand S."/>
            <person name="Jogler M."/>
            <person name="Boedeker C."/>
            <person name="Pinto D."/>
            <person name="Vollmers J."/>
            <person name="Rivas-Marin E."/>
            <person name="Kohn T."/>
            <person name="Peeters S.H."/>
            <person name="Heuer A."/>
            <person name="Rast P."/>
            <person name="Oberbeckmann S."/>
            <person name="Bunk B."/>
            <person name="Jeske O."/>
            <person name="Meyerdierks A."/>
            <person name="Storesund J.E."/>
            <person name="Kallscheuer N."/>
            <person name="Luecker S."/>
            <person name="Lage O.M."/>
            <person name="Pohl T."/>
            <person name="Merkel B.J."/>
            <person name="Hornburger P."/>
            <person name="Mueller R.-W."/>
            <person name="Bruemmer F."/>
            <person name="Labrenz M."/>
            <person name="Spormann A.M."/>
            <person name="Op Den Camp H."/>
            <person name="Overmann J."/>
            <person name="Amann R."/>
            <person name="Jetten M.S.M."/>
            <person name="Mascher T."/>
            <person name="Medema M.H."/>
            <person name="Devos D.P."/>
            <person name="Kaster A.-K."/>
            <person name="Ovreas L."/>
            <person name="Rohde M."/>
            <person name="Galperin M.Y."/>
            <person name="Jogler C."/>
        </authorList>
    </citation>
    <scope>NUCLEOTIDE SEQUENCE [LARGE SCALE GENOMIC DNA]</scope>
    <source>
        <strain evidence="3 4">Q31b</strain>
    </source>
</reference>
<evidence type="ECO:0000259" key="2">
    <source>
        <dbReference type="Pfam" id="PF14319"/>
    </source>
</evidence>
<dbReference type="PANTHER" id="PTHR37023">
    <property type="entry name" value="TRANSPOSASE"/>
    <property type="match status" value="1"/>
</dbReference>
<dbReference type="GO" id="GO:0006313">
    <property type="term" value="P:DNA transposition"/>
    <property type="evidence" value="ECO:0007669"/>
    <property type="project" value="InterPro"/>
</dbReference>